<dbReference type="CDD" id="cd05014">
    <property type="entry name" value="SIS_Kpsf"/>
    <property type="match status" value="1"/>
</dbReference>
<dbReference type="GO" id="GO:1901135">
    <property type="term" value="P:carbohydrate derivative metabolic process"/>
    <property type="evidence" value="ECO:0007669"/>
    <property type="project" value="InterPro"/>
</dbReference>
<dbReference type="PROSITE" id="PS51371">
    <property type="entry name" value="CBS"/>
    <property type="match status" value="1"/>
</dbReference>
<gene>
    <name evidence="7" type="ORF">BCR42DRAFT_404590</name>
</gene>
<feature type="domain" description="CBS" evidence="5">
    <location>
        <begin position="317"/>
        <end position="372"/>
    </location>
</feature>
<dbReference type="PROSITE" id="PS51464">
    <property type="entry name" value="SIS"/>
    <property type="match status" value="1"/>
</dbReference>
<dbReference type="AlphaFoldDB" id="A0A1X2IWG9"/>
<dbReference type="InterPro" id="IPR000644">
    <property type="entry name" value="CBS_dom"/>
</dbReference>
<proteinExistence type="inferred from homology"/>
<keyword evidence="2" id="KW-0677">Repeat</keyword>
<dbReference type="Pfam" id="PF01380">
    <property type="entry name" value="SIS"/>
    <property type="match status" value="1"/>
</dbReference>
<evidence type="ECO:0000313" key="8">
    <source>
        <dbReference type="Proteomes" id="UP000193560"/>
    </source>
</evidence>
<dbReference type="OrthoDB" id="1872003at2759"/>
<evidence type="ECO:0000256" key="2">
    <source>
        <dbReference type="ARBA" id="ARBA00022737"/>
    </source>
</evidence>
<evidence type="ECO:0000259" key="5">
    <source>
        <dbReference type="PROSITE" id="PS51371"/>
    </source>
</evidence>
<dbReference type="PANTHER" id="PTHR38418">
    <property type="entry name" value="SUGAR ISOMERASE, KPSF/GUTQ (AFU_ORTHOLOGUE AFUA_6G08860)"/>
    <property type="match status" value="1"/>
</dbReference>
<dbReference type="GO" id="GO:0097367">
    <property type="term" value="F:carbohydrate derivative binding"/>
    <property type="evidence" value="ECO:0007669"/>
    <property type="project" value="InterPro"/>
</dbReference>
<dbReference type="EMBL" id="MCGE01000003">
    <property type="protein sequence ID" value="ORZ23362.1"/>
    <property type="molecule type" value="Genomic_DNA"/>
</dbReference>
<dbReference type="NCBIfam" id="TIGR00393">
    <property type="entry name" value="kpsF"/>
    <property type="match status" value="1"/>
</dbReference>
<dbReference type="SUPFAM" id="SSF53697">
    <property type="entry name" value="SIS domain"/>
    <property type="match status" value="1"/>
</dbReference>
<evidence type="ECO:0000259" key="6">
    <source>
        <dbReference type="PROSITE" id="PS51464"/>
    </source>
</evidence>
<comment type="similarity">
    <text evidence="1">Belongs to the SIS family. GutQ/KpsF subfamily.</text>
</comment>
<dbReference type="SUPFAM" id="SSF54631">
    <property type="entry name" value="CBS-domain pair"/>
    <property type="match status" value="1"/>
</dbReference>
<sequence>MIDLTSNKMNYTTTNDILLDASRVLLEEAQALQDCANRLQQHNYTREGYERAIQLMFKAIDSGGKVVVTGVGKSGKIGEKIVATMLSTGTLATFLHPVEALHGDLGVVQQNDVVLALSFSGNTDEILAILPSLKHRQVPIIGLGGNPKSKLAKECEAWLDGHVDREVGIVPAPTSSTTLALALGDALALSLAKLRSFSTDGFALNHPGGSLGRRLLLKVSDAMLATSVAGSVSPRASLDLVIMALTRHPKACGVVVVDDDRHMMNETMMILTPPSSTTSDDDGSSVVVGVITHGDIHRLLKSADKGGIFDIRAADIMTKSPVTCQGNTLALDALHLMTDNSPREKCLPLLPVVSKNGKWQGVVTLKDLQEFL</sequence>
<dbReference type="InterPro" id="IPR035474">
    <property type="entry name" value="SIS_Kpsf"/>
</dbReference>
<protein>
    <recommendedName>
        <fullName evidence="9">KpsF/GutQ family protein</fullName>
    </recommendedName>
</protein>
<dbReference type="PANTHER" id="PTHR38418:SF2">
    <property type="entry name" value="SUGAR ISOMERASE, KPSF_GUTQ (AFU_ORTHOLOGUE AFUA_6G08860)"/>
    <property type="match status" value="1"/>
</dbReference>
<feature type="domain" description="SIS" evidence="6">
    <location>
        <begin position="56"/>
        <end position="197"/>
    </location>
</feature>
<dbReference type="InterPro" id="IPR001347">
    <property type="entry name" value="SIS_dom"/>
</dbReference>
<dbReference type="STRING" id="90262.A0A1X2IWG9"/>
<evidence type="ECO:0000256" key="1">
    <source>
        <dbReference type="ARBA" id="ARBA00008165"/>
    </source>
</evidence>
<dbReference type="InterPro" id="IPR046342">
    <property type="entry name" value="CBS_dom_sf"/>
</dbReference>
<evidence type="ECO:0000256" key="3">
    <source>
        <dbReference type="ARBA" id="ARBA00023122"/>
    </source>
</evidence>
<reference evidence="7 8" key="1">
    <citation type="submission" date="2016-07" db="EMBL/GenBank/DDBJ databases">
        <title>Pervasive Adenine N6-methylation of Active Genes in Fungi.</title>
        <authorList>
            <consortium name="DOE Joint Genome Institute"/>
            <person name="Mondo S.J."/>
            <person name="Dannebaum R.O."/>
            <person name="Kuo R.C."/>
            <person name="Labutti K."/>
            <person name="Haridas S."/>
            <person name="Kuo A."/>
            <person name="Salamov A."/>
            <person name="Ahrendt S.R."/>
            <person name="Lipzen A."/>
            <person name="Sullivan W."/>
            <person name="Andreopoulos W.B."/>
            <person name="Clum A."/>
            <person name="Lindquist E."/>
            <person name="Daum C."/>
            <person name="Ramamoorthy G.K."/>
            <person name="Gryganskyi A."/>
            <person name="Culley D."/>
            <person name="Magnuson J.K."/>
            <person name="James T.Y."/>
            <person name="O'Malley M.A."/>
            <person name="Stajich J.E."/>
            <person name="Spatafora J.W."/>
            <person name="Visel A."/>
            <person name="Grigoriev I.V."/>
        </authorList>
    </citation>
    <scope>NUCLEOTIDE SEQUENCE [LARGE SCALE GENOMIC DNA]</scope>
    <source>
        <strain evidence="7 8">NRRL 1336</strain>
    </source>
</reference>
<evidence type="ECO:0000313" key="7">
    <source>
        <dbReference type="EMBL" id="ORZ23362.1"/>
    </source>
</evidence>
<comment type="caution">
    <text evidence="7">The sequence shown here is derived from an EMBL/GenBank/DDBJ whole genome shotgun (WGS) entry which is preliminary data.</text>
</comment>
<keyword evidence="8" id="KW-1185">Reference proteome</keyword>
<keyword evidence="3 4" id="KW-0129">CBS domain</keyword>
<dbReference type="GO" id="GO:0016853">
    <property type="term" value="F:isomerase activity"/>
    <property type="evidence" value="ECO:0007669"/>
    <property type="project" value="InterPro"/>
</dbReference>
<organism evidence="7 8">
    <name type="scientific">Absidia repens</name>
    <dbReference type="NCBI Taxonomy" id="90262"/>
    <lineage>
        <taxon>Eukaryota</taxon>
        <taxon>Fungi</taxon>
        <taxon>Fungi incertae sedis</taxon>
        <taxon>Mucoromycota</taxon>
        <taxon>Mucoromycotina</taxon>
        <taxon>Mucoromycetes</taxon>
        <taxon>Mucorales</taxon>
        <taxon>Cunninghamellaceae</taxon>
        <taxon>Absidia</taxon>
    </lineage>
</organism>
<dbReference type="Gene3D" id="3.40.50.10490">
    <property type="entry name" value="Glucose-6-phosphate isomerase like protein, domain 1"/>
    <property type="match status" value="1"/>
</dbReference>
<evidence type="ECO:0008006" key="9">
    <source>
        <dbReference type="Google" id="ProtNLM"/>
    </source>
</evidence>
<accession>A0A1X2IWG9</accession>
<name>A0A1X2IWG9_9FUNG</name>
<dbReference type="Gene3D" id="3.10.580.10">
    <property type="entry name" value="CBS-domain"/>
    <property type="match status" value="2"/>
</dbReference>
<evidence type="ECO:0000256" key="4">
    <source>
        <dbReference type="PROSITE-ProRule" id="PRU00703"/>
    </source>
</evidence>
<dbReference type="Proteomes" id="UP000193560">
    <property type="component" value="Unassembled WGS sequence"/>
</dbReference>
<dbReference type="GO" id="GO:0005975">
    <property type="term" value="P:carbohydrate metabolic process"/>
    <property type="evidence" value="ECO:0007669"/>
    <property type="project" value="InterPro"/>
</dbReference>
<dbReference type="Pfam" id="PF00571">
    <property type="entry name" value="CBS"/>
    <property type="match status" value="1"/>
</dbReference>
<dbReference type="InterPro" id="IPR046348">
    <property type="entry name" value="SIS_dom_sf"/>
</dbReference>
<dbReference type="InterPro" id="IPR004800">
    <property type="entry name" value="KdsD/KpsF-type"/>
</dbReference>